<evidence type="ECO:0008006" key="4">
    <source>
        <dbReference type="Google" id="ProtNLM"/>
    </source>
</evidence>
<proteinExistence type="predicted"/>
<evidence type="ECO:0000313" key="2">
    <source>
        <dbReference type="EMBL" id="TWI85675.1"/>
    </source>
</evidence>
<reference evidence="2 3" key="1">
    <citation type="journal article" date="2015" name="Stand. Genomic Sci.">
        <title>Genomic Encyclopedia of Bacterial and Archaeal Type Strains, Phase III: the genomes of soil and plant-associated and newly described type strains.</title>
        <authorList>
            <person name="Whitman W.B."/>
            <person name="Woyke T."/>
            <person name="Klenk H.P."/>
            <person name="Zhou Y."/>
            <person name="Lilburn T.G."/>
            <person name="Beck B.J."/>
            <person name="De Vos P."/>
            <person name="Vandamme P."/>
            <person name="Eisen J.A."/>
            <person name="Garrity G."/>
            <person name="Hugenholtz P."/>
            <person name="Kyrpides N.C."/>
        </authorList>
    </citation>
    <scope>NUCLEOTIDE SEQUENCE [LARGE SCALE GENOMIC DNA]</scope>
    <source>
        <strain evidence="2 3">CGMCC 1.7271</strain>
    </source>
</reference>
<dbReference type="OrthoDB" id="9831998at2"/>
<dbReference type="Proteomes" id="UP000316167">
    <property type="component" value="Unassembled WGS sequence"/>
</dbReference>
<dbReference type="PROSITE" id="PS51257">
    <property type="entry name" value="PROKAR_LIPOPROTEIN"/>
    <property type="match status" value="1"/>
</dbReference>
<keyword evidence="3" id="KW-1185">Reference proteome</keyword>
<name>A0A562SWK9_9BACT</name>
<feature type="chain" id="PRO_5021874549" description="Lipoprotein" evidence="1">
    <location>
        <begin position="23"/>
        <end position="146"/>
    </location>
</feature>
<dbReference type="RefSeq" id="WP_144884776.1">
    <property type="nucleotide sequence ID" value="NZ_VLLE01000002.1"/>
</dbReference>
<sequence length="146" mass="16142">MRNTTHHVFAALLLIAAISLQACTNRNKSVKPSFSKNYTIVIQDVMATAKFANADVKVQTINTAGDGKRPKANISITLYNSKDLPATEKGLDSLARRAIKIFAEPITNRSDFEKVKICFQQDEQFPKIDPATRCEFVFPLATLVGP</sequence>
<comment type="caution">
    <text evidence="2">The sequence shown here is derived from an EMBL/GenBank/DDBJ whole genome shotgun (WGS) entry which is preliminary data.</text>
</comment>
<dbReference type="AlphaFoldDB" id="A0A562SWK9"/>
<evidence type="ECO:0000256" key="1">
    <source>
        <dbReference type="SAM" id="SignalP"/>
    </source>
</evidence>
<organism evidence="2 3">
    <name type="scientific">Lacibacter cauensis</name>
    <dbReference type="NCBI Taxonomy" id="510947"/>
    <lineage>
        <taxon>Bacteria</taxon>
        <taxon>Pseudomonadati</taxon>
        <taxon>Bacteroidota</taxon>
        <taxon>Chitinophagia</taxon>
        <taxon>Chitinophagales</taxon>
        <taxon>Chitinophagaceae</taxon>
        <taxon>Lacibacter</taxon>
    </lineage>
</organism>
<accession>A0A562SWK9</accession>
<gene>
    <name evidence="2" type="ORF">IQ13_0838</name>
</gene>
<feature type="signal peptide" evidence="1">
    <location>
        <begin position="1"/>
        <end position="22"/>
    </location>
</feature>
<dbReference type="EMBL" id="VLLE01000002">
    <property type="protein sequence ID" value="TWI85675.1"/>
    <property type="molecule type" value="Genomic_DNA"/>
</dbReference>
<keyword evidence="1" id="KW-0732">Signal</keyword>
<protein>
    <recommendedName>
        <fullName evidence="4">Lipoprotein</fullName>
    </recommendedName>
</protein>
<evidence type="ECO:0000313" key="3">
    <source>
        <dbReference type="Proteomes" id="UP000316167"/>
    </source>
</evidence>